<protein>
    <submittedName>
        <fullName evidence="2">Uncharacterized protein</fullName>
    </submittedName>
</protein>
<name>A0AAD6SPI3_9AGAR</name>
<comment type="caution">
    <text evidence="2">The sequence shown here is derived from an EMBL/GenBank/DDBJ whole genome shotgun (WGS) entry which is preliminary data.</text>
</comment>
<feature type="region of interest" description="Disordered" evidence="1">
    <location>
        <begin position="73"/>
        <end position="97"/>
    </location>
</feature>
<dbReference type="Proteomes" id="UP001218188">
    <property type="component" value="Unassembled WGS sequence"/>
</dbReference>
<keyword evidence="3" id="KW-1185">Reference proteome</keyword>
<dbReference type="EMBL" id="JARJCM010000083">
    <property type="protein sequence ID" value="KAJ7031245.1"/>
    <property type="molecule type" value="Genomic_DNA"/>
</dbReference>
<sequence>MAALQSNAGGEKLKKISVYGLVSSSASASAFRASTYKISSIGVRPTHQAPIDGLRRFRLEHLLPNATKVVVPRSERKRSLPPLRAGHPTLSGMSQHSSGKWEVPVRCRQRNFLMNVTLDSPSDSLFGLRSENQKGYIGTIRGPFWLGVGSFESLLGGRSVGMGDQLDKNRSSGGIHPPIGLGVGPLEPHTSGLPLGTISGGRTPTDWARGGPIRVVYLKAITGCNIRGICALFFSALSTEMAVAGAYTHRLGWGACKQEKILSTVNQLGGWVSRERNNGVMMGREMRDEVLMSGATWRGPKYPAV</sequence>
<dbReference type="AlphaFoldDB" id="A0AAD6SPI3"/>
<evidence type="ECO:0000256" key="1">
    <source>
        <dbReference type="SAM" id="MobiDB-lite"/>
    </source>
</evidence>
<gene>
    <name evidence="2" type="ORF">C8F04DRAFT_1186091</name>
</gene>
<reference evidence="2" key="1">
    <citation type="submission" date="2023-03" db="EMBL/GenBank/DDBJ databases">
        <title>Massive genome expansion in bonnet fungi (Mycena s.s.) driven by repeated elements and novel gene families across ecological guilds.</title>
        <authorList>
            <consortium name="Lawrence Berkeley National Laboratory"/>
            <person name="Harder C.B."/>
            <person name="Miyauchi S."/>
            <person name="Viragh M."/>
            <person name="Kuo A."/>
            <person name="Thoen E."/>
            <person name="Andreopoulos B."/>
            <person name="Lu D."/>
            <person name="Skrede I."/>
            <person name="Drula E."/>
            <person name="Henrissat B."/>
            <person name="Morin E."/>
            <person name="Kohler A."/>
            <person name="Barry K."/>
            <person name="LaButti K."/>
            <person name="Morin E."/>
            <person name="Salamov A."/>
            <person name="Lipzen A."/>
            <person name="Mereny Z."/>
            <person name="Hegedus B."/>
            <person name="Baldrian P."/>
            <person name="Stursova M."/>
            <person name="Weitz H."/>
            <person name="Taylor A."/>
            <person name="Grigoriev I.V."/>
            <person name="Nagy L.G."/>
            <person name="Martin F."/>
            <person name="Kauserud H."/>
        </authorList>
    </citation>
    <scope>NUCLEOTIDE SEQUENCE</scope>
    <source>
        <strain evidence="2">CBHHK200</strain>
    </source>
</reference>
<evidence type="ECO:0000313" key="3">
    <source>
        <dbReference type="Proteomes" id="UP001218188"/>
    </source>
</evidence>
<accession>A0AAD6SPI3</accession>
<organism evidence="2 3">
    <name type="scientific">Mycena alexandri</name>
    <dbReference type="NCBI Taxonomy" id="1745969"/>
    <lineage>
        <taxon>Eukaryota</taxon>
        <taxon>Fungi</taxon>
        <taxon>Dikarya</taxon>
        <taxon>Basidiomycota</taxon>
        <taxon>Agaricomycotina</taxon>
        <taxon>Agaricomycetes</taxon>
        <taxon>Agaricomycetidae</taxon>
        <taxon>Agaricales</taxon>
        <taxon>Marasmiineae</taxon>
        <taxon>Mycenaceae</taxon>
        <taxon>Mycena</taxon>
    </lineage>
</organism>
<evidence type="ECO:0000313" key="2">
    <source>
        <dbReference type="EMBL" id="KAJ7031245.1"/>
    </source>
</evidence>
<proteinExistence type="predicted"/>